<proteinExistence type="predicted"/>
<dbReference type="EMBL" id="OCZC01000072">
    <property type="protein sequence ID" value="SOO25334.1"/>
    <property type="molecule type" value="Genomic_DNA"/>
</dbReference>
<gene>
    <name evidence="1" type="ORF">XFF6991_450010</name>
</gene>
<accession>A0A7Z7J3N7</accession>
<dbReference type="RefSeq" id="WP_099801491.1">
    <property type="nucleotide sequence ID" value="NZ_OCZC01000072.1"/>
</dbReference>
<evidence type="ECO:0000313" key="2">
    <source>
        <dbReference type="Proteomes" id="UP000234345"/>
    </source>
</evidence>
<sequence length="137" mass="14038">MNTASLCPITPARLDQLMAEIFFAGRSARSPEYQAGCRAALRKGMGGSANPNLHAAGTAAADAWWAGWAEGLAHAYDFRSQAQANGWGSAGQCPASDSAKTPAVREQVRHVVAAGVMPVSTSTCAIEHAAVGGGIGR</sequence>
<organism evidence="1 2">
    <name type="scientific">Xanthomonas campestris pv. phaseoli</name>
    <dbReference type="NCBI Taxonomy" id="317013"/>
    <lineage>
        <taxon>Bacteria</taxon>
        <taxon>Pseudomonadati</taxon>
        <taxon>Pseudomonadota</taxon>
        <taxon>Gammaproteobacteria</taxon>
        <taxon>Lysobacterales</taxon>
        <taxon>Lysobacteraceae</taxon>
        <taxon>Xanthomonas</taxon>
    </lineage>
</organism>
<name>A0A7Z7J3N7_XANCH</name>
<dbReference type="AlphaFoldDB" id="A0A7Z7J3N7"/>
<evidence type="ECO:0000313" key="1">
    <source>
        <dbReference type="EMBL" id="SOO25334.1"/>
    </source>
</evidence>
<reference evidence="1 2" key="1">
    <citation type="submission" date="2017-10" db="EMBL/GenBank/DDBJ databases">
        <authorList>
            <person name="Regsiter A."/>
            <person name="William W."/>
        </authorList>
    </citation>
    <scope>NUCLEOTIDE SEQUENCE [LARGE SCALE GENOMIC DNA]</scope>
    <source>
        <strain evidence="1 2">CFBP6991</strain>
    </source>
</reference>
<dbReference type="Proteomes" id="UP000234345">
    <property type="component" value="Unassembled WGS sequence"/>
</dbReference>
<comment type="caution">
    <text evidence="1">The sequence shown here is derived from an EMBL/GenBank/DDBJ whole genome shotgun (WGS) entry which is preliminary data.</text>
</comment>
<protein>
    <submittedName>
        <fullName evidence="1">Uncharacterized protein</fullName>
    </submittedName>
</protein>